<gene>
    <name evidence="1" type="ORF">BaRGS_00018429</name>
</gene>
<dbReference type="EMBL" id="JACVVK020000128">
    <property type="protein sequence ID" value="KAK7490268.1"/>
    <property type="molecule type" value="Genomic_DNA"/>
</dbReference>
<reference evidence="1 2" key="1">
    <citation type="journal article" date="2023" name="Sci. Data">
        <title>Genome assembly of the Korean intertidal mud-creeper Batillaria attramentaria.</title>
        <authorList>
            <person name="Patra A.K."/>
            <person name="Ho P.T."/>
            <person name="Jun S."/>
            <person name="Lee S.J."/>
            <person name="Kim Y."/>
            <person name="Won Y.J."/>
        </authorList>
    </citation>
    <scope>NUCLEOTIDE SEQUENCE [LARGE SCALE GENOMIC DNA]</scope>
    <source>
        <strain evidence="1">Wonlab-2016</strain>
    </source>
</reference>
<dbReference type="Proteomes" id="UP001519460">
    <property type="component" value="Unassembled WGS sequence"/>
</dbReference>
<name>A0ABD0KSM7_9CAEN</name>
<protein>
    <submittedName>
        <fullName evidence="1">Uncharacterized protein</fullName>
    </submittedName>
</protein>
<organism evidence="1 2">
    <name type="scientific">Batillaria attramentaria</name>
    <dbReference type="NCBI Taxonomy" id="370345"/>
    <lineage>
        <taxon>Eukaryota</taxon>
        <taxon>Metazoa</taxon>
        <taxon>Spiralia</taxon>
        <taxon>Lophotrochozoa</taxon>
        <taxon>Mollusca</taxon>
        <taxon>Gastropoda</taxon>
        <taxon>Caenogastropoda</taxon>
        <taxon>Sorbeoconcha</taxon>
        <taxon>Cerithioidea</taxon>
        <taxon>Batillariidae</taxon>
        <taxon>Batillaria</taxon>
    </lineage>
</organism>
<evidence type="ECO:0000313" key="2">
    <source>
        <dbReference type="Proteomes" id="UP001519460"/>
    </source>
</evidence>
<dbReference type="AlphaFoldDB" id="A0ABD0KSM7"/>
<keyword evidence="2" id="KW-1185">Reference proteome</keyword>
<proteinExistence type="predicted"/>
<comment type="caution">
    <text evidence="1">The sequence shown here is derived from an EMBL/GenBank/DDBJ whole genome shotgun (WGS) entry which is preliminary data.</text>
</comment>
<evidence type="ECO:0000313" key="1">
    <source>
        <dbReference type="EMBL" id="KAK7490268.1"/>
    </source>
</evidence>
<sequence>MFEPKSYSSVLHRVSGLTVTPFKGIPHLQTLHCSADTLTFDFELYSLAVYELSSGKEIASLKPWKNECITSNRFSSCWIDKRDPRKTRLMTIVTVLDYHVPSEFGCNVTYSKIGGQVQKITWYIAVKRRE</sequence>
<accession>A0ABD0KSM7</accession>